<feature type="compositionally biased region" description="Basic and acidic residues" evidence="9">
    <location>
        <begin position="41"/>
        <end position="50"/>
    </location>
</feature>
<evidence type="ECO:0000256" key="9">
    <source>
        <dbReference type="SAM" id="MobiDB-lite"/>
    </source>
</evidence>
<dbReference type="NCBIfam" id="TIGR00633">
    <property type="entry name" value="xth"/>
    <property type="match status" value="1"/>
</dbReference>
<protein>
    <recommendedName>
        <fullName evidence="8">DNA-(apurinic or apyrimidinic site) endonuclease</fullName>
        <ecNumber evidence="8">3.1.-.-</ecNumber>
    </recommendedName>
</protein>
<dbReference type="AlphaFoldDB" id="A0A6S8APE1"/>
<dbReference type="EMBL" id="HBIN01005114">
    <property type="protein sequence ID" value="CAE0433353.1"/>
    <property type="molecule type" value="Transcribed_RNA"/>
</dbReference>
<evidence type="ECO:0000313" key="11">
    <source>
        <dbReference type="EMBL" id="CAE0433352.1"/>
    </source>
</evidence>
<evidence type="ECO:0000256" key="1">
    <source>
        <dbReference type="ARBA" id="ARBA00007092"/>
    </source>
</evidence>
<feature type="domain" description="Endonuclease/exonuclease/phosphatase" evidence="10">
    <location>
        <begin position="87"/>
        <end position="443"/>
    </location>
</feature>
<dbReference type="PANTHER" id="PTHR22748:SF6">
    <property type="entry name" value="DNA-(APURINIC OR APYRIMIDINIC SITE) ENDONUCLEASE"/>
    <property type="match status" value="1"/>
</dbReference>
<dbReference type="SUPFAM" id="SSF56219">
    <property type="entry name" value="DNase I-like"/>
    <property type="match status" value="1"/>
</dbReference>
<organism evidence="11">
    <name type="scientific">Aplanochytrium stocchinoi</name>
    <dbReference type="NCBI Taxonomy" id="215587"/>
    <lineage>
        <taxon>Eukaryota</taxon>
        <taxon>Sar</taxon>
        <taxon>Stramenopiles</taxon>
        <taxon>Bigyra</taxon>
        <taxon>Labyrinthulomycetes</taxon>
        <taxon>Thraustochytrida</taxon>
        <taxon>Thraustochytriidae</taxon>
        <taxon>Aplanochytrium</taxon>
    </lineage>
</organism>
<dbReference type="GO" id="GO:0003677">
    <property type="term" value="F:DNA binding"/>
    <property type="evidence" value="ECO:0007669"/>
    <property type="project" value="InterPro"/>
</dbReference>
<feature type="binding site" evidence="6">
    <location>
        <position position="89"/>
    </location>
    <ligand>
        <name>Mg(2+)</name>
        <dbReference type="ChEBI" id="CHEBI:18420"/>
        <label>1</label>
    </ligand>
</feature>
<feature type="binding site" evidence="6">
    <location>
        <position position="443"/>
    </location>
    <ligand>
        <name>Mg(2+)</name>
        <dbReference type="ChEBI" id="CHEBI:18420"/>
        <label>1</label>
    </ligand>
</feature>
<feature type="binding site" evidence="6">
    <location>
        <position position="306"/>
    </location>
    <ligand>
        <name>Mg(2+)</name>
        <dbReference type="ChEBI" id="CHEBI:18420"/>
        <label>1</label>
    </ligand>
</feature>
<dbReference type="EC" id="3.1.-.-" evidence="8"/>
<evidence type="ECO:0000259" key="10">
    <source>
        <dbReference type="Pfam" id="PF03372"/>
    </source>
</evidence>
<keyword evidence="8" id="KW-0227">DNA damage</keyword>
<keyword evidence="4 6" id="KW-0460">Magnesium</keyword>
<feature type="active site" description="Proton acceptor" evidence="5">
    <location>
        <position position="443"/>
    </location>
</feature>
<dbReference type="InterPro" id="IPR036691">
    <property type="entry name" value="Endo/exonu/phosph_ase_sf"/>
</dbReference>
<feature type="active site" evidence="5">
    <location>
        <position position="266"/>
    </location>
</feature>
<evidence type="ECO:0000256" key="2">
    <source>
        <dbReference type="ARBA" id="ARBA00022723"/>
    </source>
</evidence>
<feature type="binding site" evidence="6">
    <location>
        <position position="308"/>
    </location>
    <ligand>
        <name>Mg(2+)</name>
        <dbReference type="ChEBI" id="CHEBI:18420"/>
        <label>1</label>
    </ligand>
</feature>
<feature type="region of interest" description="Disordered" evidence="9">
    <location>
        <begin position="1"/>
        <end position="60"/>
    </location>
</feature>
<dbReference type="InterPro" id="IPR004808">
    <property type="entry name" value="AP_endonuc_1"/>
</dbReference>
<feature type="binding site" evidence="6">
    <location>
        <position position="122"/>
    </location>
    <ligand>
        <name>Mg(2+)</name>
        <dbReference type="ChEBI" id="CHEBI:18420"/>
        <label>1</label>
    </ligand>
</feature>
<feature type="site" description="Transition state stabilizer" evidence="7">
    <location>
        <position position="308"/>
    </location>
</feature>
<keyword evidence="6" id="KW-0464">Manganese</keyword>
<proteinExistence type="inferred from homology"/>
<name>A0A6S8APE1_9STRA</name>
<keyword evidence="2 6" id="KW-0479">Metal-binding</keyword>
<evidence type="ECO:0000256" key="3">
    <source>
        <dbReference type="ARBA" id="ARBA00022801"/>
    </source>
</evidence>
<dbReference type="EMBL" id="HBIN01005113">
    <property type="protein sequence ID" value="CAE0433352.1"/>
    <property type="molecule type" value="Transcribed_RNA"/>
</dbReference>
<dbReference type="Pfam" id="PF03372">
    <property type="entry name" value="Exo_endo_phos"/>
    <property type="match status" value="1"/>
</dbReference>
<evidence type="ECO:0000313" key="12">
    <source>
        <dbReference type="EMBL" id="CAE0433353.1"/>
    </source>
</evidence>
<feature type="binding site" evidence="6">
    <location>
        <position position="442"/>
    </location>
    <ligand>
        <name>Mg(2+)</name>
        <dbReference type="ChEBI" id="CHEBI:18420"/>
        <label>1</label>
    </ligand>
</feature>
<gene>
    <name evidence="11" type="ORF">ASTO00021_LOCUS3673</name>
    <name evidence="12" type="ORF">ASTO00021_LOCUS3674</name>
</gene>
<evidence type="ECO:0000256" key="7">
    <source>
        <dbReference type="PIRSR" id="PIRSR604808-3"/>
    </source>
</evidence>
<dbReference type="InterPro" id="IPR020847">
    <property type="entry name" value="AP_endonuclease_F1_BS"/>
</dbReference>
<evidence type="ECO:0000256" key="4">
    <source>
        <dbReference type="ARBA" id="ARBA00022842"/>
    </source>
</evidence>
<feature type="compositionally biased region" description="Basic residues" evidence="9">
    <location>
        <begin position="1"/>
        <end position="13"/>
    </location>
</feature>
<feature type="site" description="Important for catalytic activity" evidence="7">
    <location>
        <position position="397"/>
    </location>
</feature>
<dbReference type="GO" id="GO:0046872">
    <property type="term" value="F:metal ion binding"/>
    <property type="evidence" value="ECO:0007669"/>
    <property type="project" value="UniProtKB-KW"/>
</dbReference>
<dbReference type="PANTHER" id="PTHR22748">
    <property type="entry name" value="AP ENDONUCLEASE"/>
    <property type="match status" value="1"/>
</dbReference>
<keyword evidence="8" id="KW-0234">DNA repair</keyword>
<evidence type="ECO:0000256" key="6">
    <source>
        <dbReference type="PIRSR" id="PIRSR604808-2"/>
    </source>
</evidence>
<dbReference type="GO" id="GO:0003906">
    <property type="term" value="F:DNA-(apurinic or apyrimidinic site) endonuclease activity"/>
    <property type="evidence" value="ECO:0007669"/>
    <property type="project" value="TreeGrafter"/>
</dbReference>
<dbReference type="GO" id="GO:0005634">
    <property type="term" value="C:nucleus"/>
    <property type="evidence" value="ECO:0007669"/>
    <property type="project" value="TreeGrafter"/>
</dbReference>
<reference evidence="11" key="1">
    <citation type="submission" date="2021-01" db="EMBL/GenBank/DDBJ databases">
        <authorList>
            <person name="Corre E."/>
            <person name="Pelletier E."/>
            <person name="Niang G."/>
            <person name="Scheremetjew M."/>
            <person name="Finn R."/>
            <person name="Kale V."/>
            <person name="Holt S."/>
            <person name="Cochrane G."/>
            <person name="Meng A."/>
            <person name="Brown T."/>
            <person name="Cohen L."/>
        </authorList>
    </citation>
    <scope>NUCLEOTIDE SEQUENCE</scope>
    <source>
        <strain evidence="11">GSBS06</strain>
    </source>
</reference>
<dbReference type="Gene3D" id="3.60.10.10">
    <property type="entry name" value="Endonuclease/exonuclease/phosphatase"/>
    <property type="match status" value="1"/>
</dbReference>
<dbReference type="CDD" id="cd09087">
    <property type="entry name" value="Ape1-like_AP-endo"/>
    <property type="match status" value="1"/>
</dbReference>
<keyword evidence="3" id="KW-0378">Hydrolase</keyword>
<dbReference type="PROSITE" id="PS51435">
    <property type="entry name" value="AP_NUCLEASE_F1_4"/>
    <property type="match status" value="1"/>
</dbReference>
<comment type="cofactor">
    <cofactor evidence="6 8">
        <name>Mg(2+)</name>
        <dbReference type="ChEBI" id="CHEBI:18420"/>
    </cofactor>
    <cofactor evidence="6 8">
        <name>Mn(2+)</name>
        <dbReference type="ChEBI" id="CHEBI:29035"/>
    </cofactor>
    <text evidence="6 8">Probably binds two magnesium or manganese ions per subunit.</text>
</comment>
<sequence length="453" mass="51147">MKRTKRPSPRLKRALAESPKSNSKVEPPKTKKSKQNAKAKPKAESKEKQKPKPKAKAKVTRTVLERTATKPLIDVSDLKVPFLRVVSANVAGFRSVLCNDLKKGAFQNLVDRLSPDILCIQEHKLQHSHVNDLDEDLKSIVPDYQCYWSCSGPPAKKGYSGVACFVKIKSIECVEQKAFNTVLDLSSLEPMPNSKTDRKNGSLKSMWNKKSSALGNENEKENNSKRIKLLNVTRGLGKAHEYDSIATNEGRVITMEFEHMYVVNAYVPNSGQDLKRLEYRTENWDKKFGQYLKSLEKMKPVVLIGDMNVAHRTEDLHNFYSRPEFPNLPMSLEAYTGVKQLLKQAGCTLVERESFSSLLDLGFVDTFRFFNPEAQGCFTYWSMRANNRPANRGLRLDYCIASRNLCVDVDAYGDNKKKSKPGIYVGDSFILDDLDQFPSFSDHCPVGCTIVGN</sequence>
<evidence type="ECO:0000256" key="5">
    <source>
        <dbReference type="PIRSR" id="PIRSR604808-1"/>
    </source>
</evidence>
<feature type="active site" description="Proton donor/acceptor" evidence="5">
    <location>
        <position position="306"/>
    </location>
</feature>
<accession>A0A6S8APE1</accession>
<evidence type="ECO:0000256" key="8">
    <source>
        <dbReference type="RuleBase" id="RU362131"/>
    </source>
</evidence>
<feature type="site" description="Interaction with DNA substrate" evidence="7">
    <location>
        <position position="443"/>
    </location>
</feature>
<comment type="similarity">
    <text evidence="1 8">Belongs to the DNA repair enzymes AP/ExoA family.</text>
</comment>
<dbReference type="InterPro" id="IPR005135">
    <property type="entry name" value="Endo/exonuclease/phosphatase"/>
</dbReference>
<dbReference type="GO" id="GO:0006284">
    <property type="term" value="P:base-excision repair"/>
    <property type="evidence" value="ECO:0007669"/>
    <property type="project" value="TreeGrafter"/>
</dbReference>
<feature type="compositionally biased region" description="Basic residues" evidence="9">
    <location>
        <begin position="30"/>
        <end position="40"/>
    </location>
</feature>
<dbReference type="GO" id="GO:0008081">
    <property type="term" value="F:phosphoric diester hydrolase activity"/>
    <property type="evidence" value="ECO:0007669"/>
    <property type="project" value="TreeGrafter"/>
</dbReference>
<dbReference type="GO" id="GO:0008311">
    <property type="term" value="F:double-stranded DNA 3'-5' DNA exonuclease activity"/>
    <property type="evidence" value="ECO:0007669"/>
    <property type="project" value="TreeGrafter"/>
</dbReference>
<dbReference type="PROSITE" id="PS00726">
    <property type="entry name" value="AP_NUCLEASE_F1_1"/>
    <property type="match status" value="1"/>
</dbReference>